<keyword evidence="4" id="KW-1133">Transmembrane helix</keyword>
<evidence type="ECO:0000256" key="3">
    <source>
        <dbReference type="SAM" id="MobiDB-lite"/>
    </source>
</evidence>
<keyword evidence="1 2" id="KW-0175">Coiled coil</keyword>
<feature type="coiled-coil region" evidence="2">
    <location>
        <begin position="82"/>
        <end position="109"/>
    </location>
</feature>
<keyword evidence="4" id="KW-0812">Transmembrane</keyword>
<comment type="caution">
    <text evidence="5">The sequence shown here is derived from an EMBL/GenBank/DDBJ whole genome shotgun (WGS) entry which is preliminary data.</text>
</comment>
<dbReference type="AlphaFoldDB" id="A0A8X8XKP9"/>
<dbReference type="OrthoDB" id="1870283at2759"/>
<dbReference type="EMBL" id="PNBA02000008">
    <property type="protein sequence ID" value="KAG6415806.1"/>
    <property type="molecule type" value="Genomic_DNA"/>
</dbReference>
<accession>A0A8X8XKP9</accession>
<evidence type="ECO:0000256" key="1">
    <source>
        <dbReference type="ARBA" id="ARBA00023054"/>
    </source>
</evidence>
<dbReference type="GO" id="GO:0055028">
    <property type="term" value="C:cortical microtubule"/>
    <property type="evidence" value="ECO:0007669"/>
    <property type="project" value="TreeGrafter"/>
</dbReference>
<keyword evidence="6" id="KW-1185">Reference proteome</keyword>
<feature type="transmembrane region" description="Helical" evidence="4">
    <location>
        <begin position="12"/>
        <end position="30"/>
    </location>
</feature>
<reference evidence="5" key="1">
    <citation type="submission" date="2018-01" db="EMBL/GenBank/DDBJ databases">
        <authorList>
            <person name="Mao J.F."/>
        </authorList>
    </citation>
    <scope>NUCLEOTIDE SEQUENCE</scope>
    <source>
        <strain evidence="5">Huo1</strain>
        <tissue evidence="5">Leaf</tissue>
    </source>
</reference>
<organism evidence="5">
    <name type="scientific">Salvia splendens</name>
    <name type="common">Scarlet sage</name>
    <dbReference type="NCBI Taxonomy" id="180675"/>
    <lineage>
        <taxon>Eukaryota</taxon>
        <taxon>Viridiplantae</taxon>
        <taxon>Streptophyta</taxon>
        <taxon>Embryophyta</taxon>
        <taxon>Tracheophyta</taxon>
        <taxon>Spermatophyta</taxon>
        <taxon>Magnoliopsida</taxon>
        <taxon>eudicotyledons</taxon>
        <taxon>Gunneridae</taxon>
        <taxon>Pentapetalae</taxon>
        <taxon>asterids</taxon>
        <taxon>lamiids</taxon>
        <taxon>Lamiales</taxon>
        <taxon>Lamiaceae</taxon>
        <taxon>Nepetoideae</taxon>
        <taxon>Mentheae</taxon>
        <taxon>Salviinae</taxon>
        <taxon>Salvia</taxon>
        <taxon>Salvia subgen. Calosphace</taxon>
        <taxon>core Calosphace</taxon>
    </lineage>
</organism>
<evidence type="ECO:0000313" key="5">
    <source>
        <dbReference type="EMBL" id="KAG6415806.1"/>
    </source>
</evidence>
<keyword evidence="4" id="KW-0472">Membrane</keyword>
<feature type="coiled-coil region" evidence="2">
    <location>
        <begin position="137"/>
        <end position="199"/>
    </location>
</feature>
<evidence type="ECO:0000256" key="4">
    <source>
        <dbReference type="SAM" id="Phobius"/>
    </source>
</evidence>
<gene>
    <name evidence="5" type="ORF">SASPL_123225</name>
</gene>
<dbReference type="Proteomes" id="UP000298416">
    <property type="component" value="Unassembled WGS sequence"/>
</dbReference>
<dbReference type="PANTHER" id="PTHR31342">
    <property type="entry name" value="PROTEIN CHUP1, CHLOROPLASTIC"/>
    <property type="match status" value="1"/>
</dbReference>
<feature type="compositionally biased region" description="Polar residues" evidence="3">
    <location>
        <begin position="466"/>
        <end position="489"/>
    </location>
</feature>
<reference evidence="5" key="2">
    <citation type="submission" date="2020-08" db="EMBL/GenBank/DDBJ databases">
        <title>Plant Genome Project.</title>
        <authorList>
            <person name="Zhang R.-G."/>
        </authorList>
    </citation>
    <scope>NUCLEOTIDE SEQUENCE</scope>
    <source>
        <strain evidence="5">Huo1</strain>
        <tissue evidence="5">Leaf</tissue>
    </source>
</reference>
<feature type="compositionally biased region" description="Basic and acidic residues" evidence="3">
    <location>
        <begin position="44"/>
        <end position="53"/>
    </location>
</feature>
<feature type="region of interest" description="Disordered" evidence="3">
    <location>
        <begin position="38"/>
        <end position="59"/>
    </location>
</feature>
<evidence type="ECO:0000256" key="2">
    <source>
        <dbReference type="SAM" id="Coils"/>
    </source>
</evidence>
<evidence type="ECO:0000313" key="6">
    <source>
        <dbReference type="Proteomes" id="UP000298416"/>
    </source>
</evidence>
<feature type="coiled-coil region" evidence="2">
    <location>
        <begin position="268"/>
        <end position="302"/>
    </location>
</feature>
<dbReference type="PANTHER" id="PTHR31342:SF4">
    <property type="entry name" value="ACTIN BINDING PROTEIN FAMILY"/>
    <property type="match status" value="1"/>
</dbReference>
<name>A0A8X8XKP9_SALSN</name>
<proteinExistence type="predicted"/>
<protein>
    <recommendedName>
        <fullName evidence="7">Protein CHUP1</fullName>
    </recommendedName>
</protein>
<dbReference type="GO" id="GO:0072699">
    <property type="term" value="P:protein localization to cortical microtubule cytoskeleton"/>
    <property type="evidence" value="ECO:0007669"/>
    <property type="project" value="TreeGrafter"/>
</dbReference>
<feature type="region of interest" description="Disordered" evidence="3">
    <location>
        <begin position="455"/>
        <end position="489"/>
    </location>
</feature>
<dbReference type="InterPro" id="IPR040265">
    <property type="entry name" value="CHUP1/IPGA1-like"/>
</dbReference>
<sequence>MEVKHSKEVATHLKIGLTVALSLGGALYTYHRFKNIKLPHGHGRNVDSRKEISDDQNNQQHRRILSLNSEDDPCLKKNDSDEEGQEREVRRLRNRVKFLEEKDRNQELQLLEYYGIKEQQTAVIELQNRLRLNTMEAKLYNLKIESLLLDNRRLEAQAADHANATAELEAAKAKMKTLRKKLRAEAEKNKEQILSLQDRLAMVQDHEMKTAEVDLEMKQQLEEACELRLELEEMRKCNDILKLENIELAQKLEYVQMLAENAVDNEEVVELKEESFHLKQENKEWREEVERMKAEKATDVEELIFLRWINACLSNELKNYQPAGNSIARNLSPKSEEKIKKLLLEYANKEPKTIDSNYLESDQWSSSQNSCMTDERDLDLPSTSKPGKAKIFGKLRRLLLGKSSRRQTPLVDRTPSADNIPGRLSCEYPAGSPRVVDAGGNDIIKASSILSRSGSRRSFDVPRSYSRGNMTMAATSNGSRPRSSNVDDPSSLINRIEALADYESTSWSTGDQTTSREELKKFSEAFKESRSKYSFRSSFESTS</sequence>
<evidence type="ECO:0008006" key="7">
    <source>
        <dbReference type="Google" id="ProtNLM"/>
    </source>
</evidence>